<sequence length="334" mass="34755">MKLFQLLVLLAHGISVARASCAANNCIRAVTGTANKNPDVTSRKNDCSSAQRVTTSSSTATVTFYQTITAQTLVLTATTTLTVFSGTFTFHPTLAPTLKIRGEEDKFQLEARAPTAVPKYATACTNVAQYLSACSCWGVTATTITVPAATVSTTITITATFTSISTSTITSILPATTVIGCPVGQDQCSDGCKDLRRDPNNCGFCGVSCPDGVCGNGYCSNPACTDVVRCNDPKTCTGFDGSCACMEGVSGNFCGTFYGSCFASPKCTVDTDCPADGRCVTPTGTCCGVSICYRVGPRGGICDNPHILSRVFRGKRGALAVEIGELAPGDRMPQ</sequence>
<comment type="caution">
    <text evidence="2">The sequence shown here is derived from an EMBL/GenBank/DDBJ whole genome shotgun (WGS) entry which is preliminary data.</text>
</comment>
<proteinExistence type="predicted"/>
<organism evidence="2 3">
    <name type="scientific">Orbilia ellipsospora</name>
    <dbReference type="NCBI Taxonomy" id="2528407"/>
    <lineage>
        <taxon>Eukaryota</taxon>
        <taxon>Fungi</taxon>
        <taxon>Dikarya</taxon>
        <taxon>Ascomycota</taxon>
        <taxon>Pezizomycotina</taxon>
        <taxon>Orbiliomycetes</taxon>
        <taxon>Orbiliales</taxon>
        <taxon>Orbiliaceae</taxon>
        <taxon>Orbilia</taxon>
    </lineage>
</organism>
<dbReference type="Proteomes" id="UP001365542">
    <property type="component" value="Unassembled WGS sequence"/>
</dbReference>
<protein>
    <submittedName>
        <fullName evidence="2">Uncharacterized protein</fullName>
    </submittedName>
</protein>
<feature type="chain" id="PRO_5043474506" evidence="1">
    <location>
        <begin position="20"/>
        <end position="334"/>
    </location>
</feature>
<accession>A0AAV9X9S5</accession>
<evidence type="ECO:0000313" key="3">
    <source>
        <dbReference type="Proteomes" id="UP001365542"/>
    </source>
</evidence>
<dbReference type="EMBL" id="JAVHJO010000010">
    <property type="protein sequence ID" value="KAK6535345.1"/>
    <property type="molecule type" value="Genomic_DNA"/>
</dbReference>
<gene>
    <name evidence="2" type="ORF">TWF694_001807</name>
</gene>
<keyword evidence="3" id="KW-1185">Reference proteome</keyword>
<dbReference type="AlphaFoldDB" id="A0AAV9X9S5"/>
<evidence type="ECO:0000256" key="1">
    <source>
        <dbReference type="SAM" id="SignalP"/>
    </source>
</evidence>
<keyword evidence="1" id="KW-0732">Signal</keyword>
<reference evidence="2 3" key="1">
    <citation type="submission" date="2019-10" db="EMBL/GenBank/DDBJ databases">
        <authorList>
            <person name="Palmer J.M."/>
        </authorList>
    </citation>
    <scope>NUCLEOTIDE SEQUENCE [LARGE SCALE GENOMIC DNA]</scope>
    <source>
        <strain evidence="2 3">TWF694</strain>
    </source>
</reference>
<feature type="signal peptide" evidence="1">
    <location>
        <begin position="1"/>
        <end position="19"/>
    </location>
</feature>
<name>A0AAV9X9S5_9PEZI</name>
<evidence type="ECO:0000313" key="2">
    <source>
        <dbReference type="EMBL" id="KAK6535345.1"/>
    </source>
</evidence>